<dbReference type="Pfam" id="PF00499">
    <property type="entry name" value="Oxidored_q3"/>
    <property type="match status" value="1"/>
</dbReference>
<feature type="non-terminal residue" evidence="3">
    <location>
        <position position="147"/>
    </location>
</feature>
<feature type="transmembrane region" description="Helical" evidence="2">
    <location>
        <begin position="27"/>
        <end position="45"/>
    </location>
</feature>
<dbReference type="PANTHER" id="PTHR33269">
    <property type="entry name" value="NADH-UBIQUINONE OXIDOREDUCTASE CHAIN 6"/>
    <property type="match status" value="1"/>
</dbReference>
<dbReference type="EMBL" id="JACPSX010000167">
    <property type="protein sequence ID" value="MBI3015127.1"/>
    <property type="molecule type" value="Genomic_DNA"/>
</dbReference>
<dbReference type="GO" id="GO:0005886">
    <property type="term" value="C:plasma membrane"/>
    <property type="evidence" value="ECO:0007669"/>
    <property type="project" value="UniProtKB-SubCell"/>
</dbReference>
<evidence type="ECO:0000256" key="2">
    <source>
        <dbReference type="RuleBase" id="RU004429"/>
    </source>
</evidence>
<accession>A0A932M0R7</accession>
<keyword evidence="2" id="KW-0812">Transmembrane</keyword>
<dbReference type="AlphaFoldDB" id="A0A932M0R7"/>
<comment type="caution">
    <text evidence="2">Lacks conserved residue(s) required for the propagation of feature annotation.</text>
</comment>
<comment type="subcellular location">
    <subcellularLocation>
        <location evidence="2">Cell membrane</location>
        <topology evidence="2">Multi-pass membrane protein</topology>
    </subcellularLocation>
</comment>
<keyword evidence="2" id="KW-0520">NAD</keyword>
<reference evidence="3" key="1">
    <citation type="submission" date="2020-07" db="EMBL/GenBank/DDBJ databases">
        <title>Huge and variable diversity of episymbiotic CPR bacteria and DPANN archaea in groundwater ecosystems.</title>
        <authorList>
            <person name="He C.Y."/>
            <person name="Keren R."/>
            <person name="Whittaker M."/>
            <person name="Farag I.F."/>
            <person name="Doudna J."/>
            <person name="Cate J.H.D."/>
            <person name="Banfield J.F."/>
        </authorList>
    </citation>
    <scope>NUCLEOTIDE SEQUENCE</scope>
    <source>
        <strain evidence="3">NC_groundwater_717_Ag_S-0.2um_59_8</strain>
    </source>
</reference>
<comment type="caution">
    <text evidence="3">The sequence shown here is derived from an EMBL/GenBank/DDBJ whole genome shotgun (WGS) entry which is preliminary data.</text>
</comment>
<gene>
    <name evidence="3" type="ORF">HYY65_08740</name>
</gene>
<comment type="similarity">
    <text evidence="1 2">Belongs to the complex I subunit 6 family.</text>
</comment>
<protein>
    <recommendedName>
        <fullName evidence="2">NADH-quinone oxidoreductase subunit J</fullName>
        <ecNumber evidence="2">7.1.1.-</ecNumber>
    </recommendedName>
</protein>
<dbReference type="PANTHER" id="PTHR33269:SF17">
    <property type="entry name" value="NADH-UBIQUINONE OXIDOREDUCTASE CHAIN 6"/>
    <property type="match status" value="1"/>
</dbReference>
<feature type="transmembrane region" description="Helical" evidence="2">
    <location>
        <begin position="89"/>
        <end position="109"/>
    </location>
</feature>
<organism evidence="3 4">
    <name type="scientific">Tectimicrobiota bacterium</name>
    <dbReference type="NCBI Taxonomy" id="2528274"/>
    <lineage>
        <taxon>Bacteria</taxon>
        <taxon>Pseudomonadati</taxon>
        <taxon>Nitrospinota/Tectimicrobiota group</taxon>
        <taxon>Candidatus Tectimicrobiota</taxon>
    </lineage>
</organism>
<keyword evidence="2" id="KW-0472">Membrane</keyword>
<dbReference type="EC" id="7.1.1.-" evidence="2"/>
<evidence type="ECO:0000313" key="4">
    <source>
        <dbReference type="Proteomes" id="UP000741360"/>
    </source>
</evidence>
<dbReference type="GO" id="GO:0048038">
    <property type="term" value="F:quinone binding"/>
    <property type="evidence" value="ECO:0007669"/>
    <property type="project" value="UniProtKB-UniRule"/>
</dbReference>
<comment type="function">
    <text evidence="2">NDH-1 shuttles electrons from NADH, via FMN and iron-sulfur (Fe-S) centers, to quinones in the respiratory chain. Couples the redox reaction to proton translocation (for every two electrons transferred, four hydrogen ions are translocated across the cytoplasmic membrane), and thus conserves the redox energy in a proton gradient.</text>
</comment>
<proteinExistence type="inferred from homology"/>
<evidence type="ECO:0000256" key="1">
    <source>
        <dbReference type="ARBA" id="ARBA00005698"/>
    </source>
</evidence>
<dbReference type="Gene3D" id="1.20.120.1200">
    <property type="entry name" value="NADH-ubiquinone/plastoquinone oxidoreductase chain 6, subunit NuoJ"/>
    <property type="match status" value="1"/>
</dbReference>
<name>A0A932M0R7_UNCTE</name>
<comment type="catalytic activity">
    <reaction evidence="2">
        <text>a quinone + NADH + 5 H(+)(in) = a quinol + NAD(+) + 4 H(+)(out)</text>
        <dbReference type="Rhea" id="RHEA:57888"/>
        <dbReference type="ChEBI" id="CHEBI:15378"/>
        <dbReference type="ChEBI" id="CHEBI:24646"/>
        <dbReference type="ChEBI" id="CHEBI:57540"/>
        <dbReference type="ChEBI" id="CHEBI:57945"/>
        <dbReference type="ChEBI" id="CHEBI:132124"/>
    </reaction>
</comment>
<dbReference type="Proteomes" id="UP000741360">
    <property type="component" value="Unassembled WGS sequence"/>
</dbReference>
<evidence type="ECO:0000313" key="3">
    <source>
        <dbReference type="EMBL" id="MBI3015127.1"/>
    </source>
</evidence>
<keyword evidence="2" id="KW-1133">Transmembrane helix</keyword>
<dbReference type="InterPro" id="IPR042106">
    <property type="entry name" value="Nuo/plastoQ_OxRdtase_6_NuoJ"/>
</dbReference>
<dbReference type="InterPro" id="IPR001457">
    <property type="entry name" value="NADH_UbQ/plastoQ_OxRdtase_su6"/>
</dbReference>
<keyword evidence="2" id="KW-0874">Quinone</keyword>
<feature type="transmembrane region" description="Helical" evidence="2">
    <location>
        <begin position="57"/>
        <end position="77"/>
    </location>
</feature>
<dbReference type="GO" id="GO:0008137">
    <property type="term" value="F:NADH dehydrogenase (ubiquinone) activity"/>
    <property type="evidence" value="ECO:0007669"/>
    <property type="project" value="UniProtKB-UniRule"/>
</dbReference>
<keyword evidence="2" id="KW-1003">Cell membrane</keyword>
<sequence length="147" mass="15706">MPAILFYILSSIMLASALLVIFQTHPVYSVVFAIISFISLAGLFLTLGAEFIAAAQIIVYTGAIMVLFLFVVMLLNLRRGDIEEKGGSWLKTAGSIGALVLLGLLGGALSGRIPLGPRGPFSQEVLRQAGNTQAIGRALFTDFLFPF</sequence>